<dbReference type="Pfam" id="PF14111">
    <property type="entry name" value="DUF4283"/>
    <property type="match status" value="1"/>
</dbReference>
<evidence type="ECO:0000313" key="2">
    <source>
        <dbReference type="EMBL" id="KAL0291782.1"/>
    </source>
</evidence>
<dbReference type="Pfam" id="PF00078">
    <property type="entry name" value="RVT_1"/>
    <property type="match status" value="1"/>
</dbReference>
<evidence type="ECO:0000259" key="1">
    <source>
        <dbReference type="PROSITE" id="PS50878"/>
    </source>
</evidence>
<dbReference type="InterPro" id="IPR025558">
    <property type="entry name" value="DUF4283"/>
</dbReference>
<accession>A0AAW2JBN9</accession>
<dbReference type="InterPro" id="IPR036691">
    <property type="entry name" value="Endo/exonu/phosph_ase_sf"/>
</dbReference>
<dbReference type="SUPFAM" id="SSF56672">
    <property type="entry name" value="DNA/RNA polymerases"/>
    <property type="match status" value="1"/>
</dbReference>
<organism evidence="2">
    <name type="scientific">Sesamum radiatum</name>
    <name type="common">Black benniseed</name>
    <dbReference type="NCBI Taxonomy" id="300843"/>
    <lineage>
        <taxon>Eukaryota</taxon>
        <taxon>Viridiplantae</taxon>
        <taxon>Streptophyta</taxon>
        <taxon>Embryophyta</taxon>
        <taxon>Tracheophyta</taxon>
        <taxon>Spermatophyta</taxon>
        <taxon>Magnoliopsida</taxon>
        <taxon>eudicotyledons</taxon>
        <taxon>Gunneridae</taxon>
        <taxon>Pentapetalae</taxon>
        <taxon>asterids</taxon>
        <taxon>lamiids</taxon>
        <taxon>Lamiales</taxon>
        <taxon>Pedaliaceae</taxon>
        <taxon>Sesamum</taxon>
    </lineage>
</organism>
<gene>
    <name evidence="2" type="ORF">Sradi_7013800</name>
</gene>
<comment type="caution">
    <text evidence="2">The sequence shown here is derived from an EMBL/GenBank/DDBJ whole genome shotgun (WGS) entry which is preliminary data.</text>
</comment>
<dbReference type="PROSITE" id="PS50878">
    <property type="entry name" value="RT_POL"/>
    <property type="match status" value="1"/>
</dbReference>
<dbReference type="InterPro" id="IPR000477">
    <property type="entry name" value="RT_dom"/>
</dbReference>
<name>A0AAW2JBN9_SESRA</name>
<dbReference type="InterPro" id="IPR026960">
    <property type="entry name" value="RVT-Znf"/>
</dbReference>
<dbReference type="SUPFAM" id="SSF56219">
    <property type="entry name" value="DNase I-like"/>
    <property type="match status" value="1"/>
</dbReference>
<protein>
    <submittedName>
        <fullName evidence="2">Retrovirus-related Pol polyprotein from type-2 retrotransposable element R2DM</fullName>
    </submittedName>
</protein>
<reference evidence="2" key="1">
    <citation type="submission" date="2020-06" db="EMBL/GenBank/DDBJ databases">
        <authorList>
            <person name="Li T."/>
            <person name="Hu X."/>
            <person name="Zhang T."/>
            <person name="Song X."/>
            <person name="Zhang H."/>
            <person name="Dai N."/>
            <person name="Sheng W."/>
            <person name="Hou X."/>
            <person name="Wei L."/>
        </authorList>
    </citation>
    <scope>NUCLEOTIDE SEQUENCE</scope>
    <source>
        <strain evidence="2">G02</strain>
        <tissue evidence="2">Leaf</tissue>
    </source>
</reference>
<dbReference type="PANTHER" id="PTHR33116:SF76">
    <property type="entry name" value="DUF4283 DOMAIN-CONTAINING PROTEIN"/>
    <property type="match status" value="1"/>
</dbReference>
<reference evidence="2" key="2">
    <citation type="journal article" date="2024" name="Plant">
        <title>Genomic evolution and insights into agronomic trait innovations of Sesamum species.</title>
        <authorList>
            <person name="Miao H."/>
            <person name="Wang L."/>
            <person name="Qu L."/>
            <person name="Liu H."/>
            <person name="Sun Y."/>
            <person name="Le M."/>
            <person name="Wang Q."/>
            <person name="Wei S."/>
            <person name="Zheng Y."/>
            <person name="Lin W."/>
            <person name="Duan Y."/>
            <person name="Cao H."/>
            <person name="Xiong S."/>
            <person name="Wang X."/>
            <person name="Wei L."/>
            <person name="Li C."/>
            <person name="Ma Q."/>
            <person name="Ju M."/>
            <person name="Zhao R."/>
            <person name="Li G."/>
            <person name="Mu C."/>
            <person name="Tian Q."/>
            <person name="Mei H."/>
            <person name="Zhang T."/>
            <person name="Gao T."/>
            <person name="Zhang H."/>
        </authorList>
    </citation>
    <scope>NUCLEOTIDE SEQUENCE</scope>
    <source>
        <strain evidence="2">G02</strain>
    </source>
</reference>
<dbReference type="PANTHER" id="PTHR33116">
    <property type="entry name" value="REVERSE TRANSCRIPTASE ZINC-BINDING DOMAIN-CONTAINING PROTEIN-RELATED-RELATED"/>
    <property type="match status" value="1"/>
</dbReference>
<dbReference type="EMBL" id="JACGWJ010000498">
    <property type="protein sequence ID" value="KAL0291782.1"/>
    <property type="molecule type" value="Genomic_DNA"/>
</dbReference>
<proteinExistence type="predicted"/>
<dbReference type="InterPro" id="IPR043502">
    <property type="entry name" value="DNA/RNA_pol_sf"/>
</dbReference>
<dbReference type="Gene3D" id="3.60.10.10">
    <property type="entry name" value="Endonuclease/exonuclease/phosphatase"/>
    <property type="match status" value="1"/>
</dbReference>
<sequence length="1298" mass="147344">MVREVTATSNGFFFFQFKTAAAMEEVIEGGPWLFQGQPIVLQKWEPGMVLRKLQHTQVPVWIKLRHLPVELWTTEGLSTVASGIGKPLYPDAITRACTRLDFARVCIMLDISSKLPKHIVIMVPHDDGGETACKVDVEYEWLPPKCTACMSLGHSTKGCPTTKPRPPPVSVFVQKPNVSREPLTKTPQARMAPPVTDASSNANEDKGKAIVLYNAFELIGLLETRVSVNNVARVQRGLLPRWKWFVDYAGPGNRIWLAWDDDFLGLDVLETGDQFIYCSVHIRSMHTHVLLAVVYGVNDVVGRRVLWGDMARLSHMVRTEPWLVGGDFNTVVDVSEVCGQSGDIRGAAEEFQDCIRDTGLISLPVQGEWFTWHNCSRDARSLWKRLDRILVNDRWLERWPNSSYMSLNARTSDHSPLILCGDSPGRSASMFRFDNYLARSAEFIPSVRRIWQHNIVGTAMYGVTRKLKALKPVFRAQRQKKGDLSNNVRLAASFLEEAQSLLAQDRHCELLLHLEFCCKLVMRLASRLEQHMLQQRAKMAWMKDGDQCSRIFFRKVAKRRSSKRVFQITGSDGQTCTSPSEVTDTFIEYYQNLLGGHRRTHLMDLRYLRPWARHILSEDDARLLVRPVSPNEVKQAIFDIDETKAPGPDGYSSAFFKAAWQVVGGDVTCAIMEFFRTGRLLRQVNATLITLIPKVSNPTVVGEFRPISCCNVLYKELFSGYNQRHLPPRCALKVDLRKAYDTVEWDFLHAVLTLFGFPAQFIAWIMECVSTPSYSVCINGLPHGFFSGARGLRQGDPMSPFLFVLVMEVLSLITQQIIDQDGGFSYHWRCGDIRLFQLGFADDLLLFSKAETASVLVFKRALTMFADLSGLHANIQKSHLILSRAALPLRDALLATLDFQEGHLPLRYLGLPLLASRLTIADCQPILRKIDDRIKGWEGIMLSFAGRVQLIKSVLSALQVYWAMAFILPKHIIKEIEKRLRRFLWKGSTDVGYAKVSWQQVCRPTCEGGLGIRDLHALNKGLMSRHLWRIIVADRSSIWVDWIFRYRLRDASIWTISAHTGTWGWRKLVRLRDSLRPSILYRVGDGTTFSLWHDPWHERGPLILRFPSGPRHTAIPAPALLCAVISEGEWNWPPILDMESMDITHSLPTIHEGRDRIIWTGPGGCFSSAAAYAIYAPPFPKVVWSSLLVGTFKIPRQRFILWLAILHRLSTLDRPWLQHMGTTCVLCQDDLPETHEHLFFSCTFATACIQAIRSTIFFPWPVRDWSRRSVGRTEMARQACGKCLVQGFVGFPCLSSLA</sequence>
<dbReference type="CDD" id="cd01650">
    <property type="entry name" value="RT_nLTR_like"/>
    <property type="match status" value="1"/>
</dbReference>
<feature type="domain" description="Reverse transcriptase" evidence="1">
    <location>
        <begin position="673"/>
        <end position="913"/>
    </location>
</feature>
<dbReference type="Pfam" id="PF13966">
    <property type="entry name" value="zf-RVT"/>
    <property type="match status" value="1"/>
</dbReference>